<dbReference type="InterPro" id="IPR023415">
    <property type="entry name" value="LDLR_class-A_CS"/>
</dbReference>
<keyword evidence="8" id="KW-0325">Glycoprotein</keyword>
<dbReference type="PANTHER" id="PTHR22722:SF5">
    <property type="entry name" value="LOW-DENSITY LIPOPROTEIN RECEPTOR-RELATED PROTEIN 1B"/>
    <property type="match status" value="1"/>
</dbReference>
<accession>A0A8J9UTY8</accession>
<dbReference type="SMART" id="SM00192">
    <property type="entry name" value="LDLa"/>
    <property type="match status" value="4"/>
</dbReference>
<dbReference type="PANTHER" id="PTHR22722">
    <property type="entry name" value="LOW-DENSITY LIPOPROTEIN RECEPTOR-RELATED PROTEIN 2-RELATED"/>
    <property type="match status" value="1"/>
</dbReference>
<reference evidence="10" key="1">
    <citation type="submission" date="2021-12" db="EMBL/GenBank/DDBJ databases">
        <authorList>
            <person name="Martin H S."/>
        </authorList>
    </citation>
    <scope>NUCLEOTIDE SEQUENCE</scope>
</reference>
<keyword evidence="6" id="KW-1015">Disulfide bond</keyword>
<dbReference type="Gene3D" id="4.10.400.10">
    <property type="entry name" value="Low-density Lipoprotein Receptor"/>
    <property type="match status" value="4"/>
</dbReference>
<dbReference type="GO" id="GO:0043235">
    <property type="term" value="C:receptor complex"/>
    <property type="evidence" value="ECO:0007669"/>
    <property type="project" value="TreeGrafter"/>
</dbReference>
<evidence type="ECO:0000313" key="10">
    <source>
        <dbReference type="EMBL" id="CAH0724864.1"/>
    </source>
</evidence>
<dbReference type="Pfam" id="PF00057">
    <property type="entry name" value="Ldl_recept_a"/>
    <property type="match status" value="3"/>
</dbReference>
<evidence type="ECO:0000256" key="3">
    <source>
        <dbReference type="ARBA" id="ARBA00022737"/>
    </source>
</evidence>
<sequence length="537" mass="60403">MTLTGNISDNLAQSSCVHDDTSNFNILYCSHLWSNSNFRQAIINPSCKDNKLTKYCYTCRGKIRNYGITPPKEHFLPNNHSTPRVEPIHEKIERSPSEFYKNCLDDSYNLDDSFPGRKSSISDININNLEITQYIPTISRQVDSNSIRHKYTSEQYEQCENDVSQRRLSKSLNGIGCVVNWSLTESPKKRRTQIQACSISVMIIAIVVISLILVNLTTFNNSNNIKNYTSTSLVPTENINIHENSSAIVNFYTDLTVPQTKQIMVTDPTTATPLLPTTQNNSLISNIIFKIRKNIKTYPKDEHKRQENIEPKILTINKNSTQRFCSCQTNEVCMLDEISGKSVCKIAVDIDDPTGCGGLCAMETEACHLVDKVRGVRVCRLLTQVSCSSQDWRCRNGFCVPSEARCDGYIQCYDRSDEMHCECDLTKQFRCGHSISCFSNKKICDGFIDCWDGYDELNCTMECPQNQFTCTNGQCITSARFCDGLADCSDNSDEPQGCDGACGTHEIQCKNHRCVPRGVQCDGRDDCGDGTDEVQCS</sequence>
<dbReference type="PRINTS" id="PR00261">
    <property type="entry name" value="LDLRECEPTOR"/>
</dbReference>
<feature type="non-terminal residue" evidence="10">
    <location>
        <position position="537"/>
    </location>
</feature>
<keyword evidence="4 9" id="KW-1133">Transmembrane helix</keyword>
<gene>
    <name evidence="10" type="ORF">BINO364_LOCUS10515</name>
</gene>
<protein>
    <submittedName>
        <fullName evidence="10">Uncharacterized protein</fullName>
    </submittedName>
</protein>
<evidence type="ECO:0000256" key="8">
    <source>
        <dbReference type="ARBA" id="ARBA00023180"/>
    </source>
</evidence>
<dbReference type="GO" id="GO:0005041">
    <property type="term" value="F:low-density lipoprotein particle receptor activity"/>
    <property type="evidence" value="ECO:0007669"/>
    <property type="project" value="TreeGrafter"/>
</dbReference>
<evidence type="ECO:0000256" key="2">
    <source>
        <dbReference type="ARBA" id="ARBA00022692"/>
    </source>
</evidence>
<dbReference type="InterPro" id="IPR002172">
    <property type="entry name" value="LDrepeatLR_classA_rpt"/>
</dbReference>
<dbReference type="PROSITE" id="PS01209">
    <property type="entry name" value="LDLRA_1"/>
    <property type="match status" value="2"/>
</dbReference>
<organism evidence="10 11">
    <name type="scientific">Brenthis ino</name>
    <name type="common">lesser marbled fritillary</name>
    <dbReference type="NCBI Taxonomy" id="405034"/>
    <lineage>
        <taxon>Eukaryota</taxon>
        <taxon>Metazoa</taxon>
        <taxon>Ecdysozoa</taxon>
        <taxon>Arthropoda</taxon>
        <taxon>Hexapoda</taxon>
        <taxon>Insecta</taxon>
        <taxon>Pterygota</taxon>
        <taxon>Neoptera</taxon>
        <taxon>Endopterygota</taxon>
        <taxon>Lepidoptera</taxon>
        <taxon>Glossata</taxon>
        <taxon>Ditrysia</taxon>
        <taxon>Papilionoidea</taxon>
        <taxon>Nymphalidae</taxon>
        <taxon>Heliconiinae</taxon>
        <taxon>Argynnini</taxon>
        <taxon>Brenthis</taxon>
    </lineage>
</organism>
<feature type="transmembrane region" description="Helical" evidence="9">
    <location>
        <begin position="196"/>
        <end position="216"/>
    </location>
</feature>
<keyword evidence="3" id="KW-0677">Repeat</keyword>
<evidence type="ECO:0000313" key="11">
    <source>
        <dbReference type="Proteomes" id="UP000838878"/>
    </source>
</evidence>
<dbReference type="CDD" id="cd00112">
    <property type="entry name" value="LDLa"/>
    <property type="match status" value="4"/>
</dbReference>
<dbReference type="GO" id="GO:0005886">
    <property type="term" value="C:plasma membrane"/>
    <property type="evidence" value="ECO:0007669"/>
    <property type="project" value="TreeGrafter"/>
</dbReference>
<dbReference type="EMBL" id="OV170224">
    <property type="protein sequence ID" value="CAH0724864.1"/>
    <property type="molecule type" value="Genomic_DNA"/>
</dbReference>
<name>A0A8J9UTY8_9NEOP</name>
<dbReference type="Proteomes" id="UP000838878">
    <property type="component" value="Chromosome 4"/>
</dbReference>
<evidence type="ECO:0000256" key="6">
    <source>
        <dbReference type="ARBA" id="ARBA00023157"/>
    </source>
</evidence>
<keyword evidence="7" id="KW-0675">Receptor</keyword>
<dbReference type="InterPro" id="IPR051221">
    <property type="entry name" value="LDLR-related"/>
</dbReference>
<evidence type="ECO:0000256" key="4">
    <source>
        <dbReference type="ARBA" id="ARBA00022989"/>
    </source>
</evidence>
<keyword evidence="5 9" id="KW-0472">Membrane</keyword>
<evidence type="ECO:0000256" key="7">
    <source>
        <dbReference type="ARBA" id="ARBA00023170"/>
    </source>
</evidence>
<dbReference type="SUPFAM" id="SSF57424">
    <property type="entry name" value="LDL receptor-like module"/>
    <property type="match status" value="4"/>
</dbReference>
<keyword evidence="2 9" id="KW-0812">Transmembrane</keyword>
<evidence type="ECO:0000256" key="1">
    <source>
        <dbReference type="ARBA" id="ARBA00004167"/>
    </source>
</evidence>
<comment type="subcellular location">
    <subcellularLocation>
        <location evidence="1">Membrane</location>
        <topology evidence="1">Single-pass membrane protein</topology>
    </subcellularLocation>
</comment>
<dbReference type="OrthoDB" id="9988974at2759"/>
<dbReference type="InterPro" id="IPR036055">
    <property type="entry name" value="LDL_receptor-like_sf"/>
</dbReference>
<proteinExistence type="predicted"/>
<keyword evidence="11" id="KW-1185">Reference proteome</keyword>
<evidence type="ECO:0000256" key="9">
    <source>
        <dbReference type="SAM" id="Phobius"/>
    </source>
</evidence>
<evidence type="ECO:0000256" key="5">
    <source>
        <dbReference type="ARBA" id="ARBA00023136"/>
    </source>
</evidence>
<dbReference type="AlphaFoldDB" id="A0A8J9UTY8"/>